<dbReference type="RefSeq" id="WP_273738862.1">
    <property type="nucleotide sequence ID" value="NZ_JAQIVI010000199.1"/>
</dbReference>
<accession>A0ABD5SQJ1</accession>
<name>A0ABD5SQJ1_9EURY</name>
<organism evidence="1 2">
    <name type="scientific">Natrinema soli</name>
    <dbReference type="NCBI Taxonomy" id="1930624"/>
    <lineage>
        <taxon>Archaea</taxon>
        <taxon>Methanobacteriati</taxon>
        <taxon>Methanobacteriota</taxon>
        <taxon>Stenosarchaea group</taxon>
        <taxon>Halobacteria</taxon>
        <taxon>Halobacteriales</taxon>
        <taxon>Natrialbaceae</taxon>
        <taxon>Natrinema</taxon>
    </lineage>
</organism>
<dbReference type="AlphaFoldDB" id="A0ABD5SQJ1"/>
<dbReference type="Proteomes" id="UP001596383">
    <property type="component" value="Unassembled WGS sequence"/>
</dbReference>
<sequence length="73" mass="7526">MGTDTRPSARIIGATADAGAAVERALEERGVATETVRSADACLAHLESVGCVVIAGSARDADPVECCRAIRER</sequence>
<feature type="non-terminal residue" evidence="1">
    <location>
        <position position="73"/>
    </location>
</feature>
<evidence type="ECO:0000313" key="1">
    <source>
        <dbReference type="EMBL" id="MFC6765867.1"/>
    </source>
</evidence>
<reference evidence="1 2" key="1">
    <citation type="journal article" date="2019" name="Int. J. Syst. Evol. Microbiol.">
        <title>The Global Catalogue of Microorganisms (GCM) 10K type strain sequencing project: providing services to taxonomists for standard genome sequencing and annotation.</title>
        <authorList>
            <consortium name="The Broad Institute Genomics Platform"/>
            <consortium name="The Broad Institute Genome Sequencing Center for Infectious Disease"/>
            <person name="Wu L."/>
            <person name="Ma J."/>
        </authorList>
    </citation>
    <scope>NUCLEOTIDE SEQUENCE [LARGE SCALE GENOMIC DNA]</scope>
    <source>
        <strain evidence="1 2">LMG 29247</strain>
    </source>
</reference>
<dbReference type="EMBL" id="JBHSWV010000199">
    <property type="protein sequence ID" value="MFC6765867.1"/>
    <property type="molecule type" value="Genomic_DNA"/>
</dbReference>
<evidence type="ECO:0000313" key="2">
    <source>
        <dbReference type="Proteomes" id="UP001596383"/>
    </source>
</evidence>
<gene>
    <name evidence="1" type="ORF">ACFQE6_12955</name>
</gene>
<comment type="caution">
    <text evidence="1">The sequence shown here is derived from an EMBL/GenBank/DDBJ whole genome shotgun (WGS) entry which is preliminary data.</text>
</comment>
<keyword evidence="2" id="KW-1185">Reference proteome</keyword>
<proteinExistence type="predicted"/>
<protein>
    <submittedName>
        <fullName evidence="1">Uncharacterized protein</fullName>
    </submittedName>
</protein>